<accession>A0A562U2H7</accession>
<name>A0A562U2H7_9SPHI</name>
<gene>
    <name evidence="1" type="ORF">JN11_02617</name>
</gene>
<sequence length="286" mass="33200">MRLKIIFNIYTMISLNEKNYKLYYLDTCVLSEMVKDRSGFGSDLLNIVLEDGIIAVALNSIWELKSAPIVYRDVIDVISVLPTVILKNEEMIFEEEYKLFNDSTHSLSPIMACFSSTLFKNYGIDILKTFEEKVTDDKNEMVKKERNKTFEILGKMPSKIFSRGELKTISSVESSVELSAFILATNYIMSELQEYMKGEREFPIKNFPSLMSTSYALHYKYLQAERKGSVSDIEDILMSALYPYVDVVVTERNQCNIIRQIQKRHGYFEGLETLNMEQVKKHKNKR</sequence>
<organism evidence="1 2">
    <name type="scientific">Mucilaginibacter frigoritolerans</name>
    <dbReference type="NCBI Taxonomy" id="652788"/>
    <lineage>
        <taxon>Bacteria</taxon>
        <taxon>Pseudomonadati</taxon>
        <taxon>Bacteroidota</taxon>
        <taxon>Sphingobacteriia</taxon>
        <taxon>Sphingobacteriales</taxon>
        <taxon>Sphingobacteriaceae</taxon>
        <taxon>Mucilaginibacter</taxon>
    </lineage>
</organism>
<dbReference type="Proteomes" id="UP000317010">
    <property type="component" value="Unassembled WGS sequence"/>
</dbReference>
<dbReference type="AlphaFoldDB" id="A0A562U2H7"/>
<evidence type="ECO:0008006" key="3">
    <source>
        <dbReference type="Google" id="ProtNLM"/>
    </source>
</evidence>
<comment type="caution">
    <text evidence="1">The sequence shown here is derived from an EMBL/GenBank/DDBJ whole genome shotgun (WGS) entry which is preliminary data.</text>
</comment>
<evidence type="ECO:0000313" key="1">
    <source>
        <dbReference type="EMBL" id="TWI99300.1"/>
    </source>
</evidence>
<reference evidence="1 2" key="1">
    <citation type="submission" date="2019-07" db="EMBL/GenBank/DDBJ databases">
        <title>Genomic Encyclopedia of Archaeal and Bacterial Type Strains, Phase II (KMG-II): from individual species to whole genera.</title>
        <authorList>
            <person name="Goeker M."/>
        </authorList>
    </citation>
    <scope>NUCLEOTIDE SEQUENCE [LARGE SCALE GENOMIC DNA]</scope>
    <source>
        <strain evidence="1 2">ATCC BAA-1854</strain>
    </source>
</reference>
<evidence type="ECO:0000313" key="2">
    <source>
        <dbReference type="Proteomes" id="UP000317010"/>
    </source>
</evidence>
<keyword evidence="2" id="KW-1185">Reference proteome</keyword>
<proteinExistence type="predicted"/>
<protein>
    <recommendedName>
        <fullName evidence="3">PIN domain-containing protein</fullName>
    </recommendedName>
</protein>
<dbReference type="EMBL" id="VLLI01000007">
    <property type="protein sequence ID" value="TWI99300.1"/>
    <property type="molecule type" value="Genomic_DNA"/>
</dbReference>